<evidence type="ECO:0000259" key="9">
    <source>
        <dbReference type="PROSITE" id="PS52048"/>
    </source>
</evidence>
<keyword evidence="3 8" id="KW-0645">Protease</keyword>
<keyword evidence="5 8" id="KW-0378">Hydrolase</keyword>
<protein>
    <recommendedName>
        <fullName evidence="8">Ubiquitin carboxyl-terminal hydrolase</fullName>
        <ecNumber evidence="8">3.4.19.12</ecNumber>
    </recommendedName>
</protein>
<dbReference type="PRINTS" id="PR00707">
    <property type="entry name" value="UBCTHYDRLASE"/>
</dbReference>
<name>A0A9P6GCK9_9PLEO</name>
<dbReference type="InterPro" id="IPR038765">
    <property type="entry name" value="Papain-like_cys_pep_sf"/>
</dbReference>
<dbReference type="InterPro" id="IPR036959">
    <property type="entry name" value="Peptidase_C12_UCH_sf"/>
</dbReference>
<comment type="caution">
    <text evidence="10">The sequence shown here is derived from an EMBL/GenBank/DDBJ whole genome shotgun (WGS) entry which is preliminary data.</text>
</comment>
<proteinExistence type="inferred from homology"/>
<comment type="catalytic activity">
    <reaction evidence="1 8">
        <text>Thiol-dependent hydrolysis of ester, thioester, amide, peptide and isopeptide bonds formed by the C-terminal Gly of ubiquitin (a 76-residue protein attached to proteins as an intracellular targeting signal).</text>
        <dbReference type="EC" id="3.4.19.12"/>
    </reaction>
</comment>
<dbReference type="EC" id="3.4.19.12" evidence="8"/>
<gene>
    <name evidence="10" type="ORF">PMIN01_09564</name>
</gene>
<evidence type="ECO:0000256" key="1">
    <source>
        <dbReference type="ARBA" id="ARBA00000707"/>
    </source>
</evidence>
<dbReference type="PANTHER" id="PTHR10589">
    <property type="entry name" value="UBIQUITIN CARBOXYL-TERMINAL HYDROLASE"/>
    <property type="match status" value="1"/>
</dbReference>
<dbReference type="GO" id="GO:0006511">
    <property type="term" value="P:ubiquitin-dependent protein catabolic process"/>
    <property type="evidence" value="ECO:0007669"/>
    <property type="project" value="UniProtKB-UniRule"/>
</dbReference>
<dbReference type="Proteomes" id="UP000756921">
    <property type="component" value="Unassembled WGS sequence"/>
</dbReference>
<keyword evidence="4 8" id="KW-0833">Ubl conjugation pathway</keyword>
<dbReference type="Pfam" id="PF01088">
    <property type="entry name" value="Peptidase_C12"/>
    <property type="match status" value="1"/>
</dbReference>
<dbReference type="InterPro" id="IPR001578">
    <property type="entry name" value="Peptidase_C12_UCH"/>
</dbReference>
<dbReference type="OrthoDB" id="427186at2759"/>
<evidence type="ECO:0000256" key="8">
    <source>
        <dbReference type="RuleBase" id="RU361215"/>
    </source>
</evidence>
<evidence type="ECO:0000256" key="4">
    <source>
        <dbReference type="ARBA" id="ARBA00022786"/>
    </source>
</evidence>
<accession>A0A9P6GCK9</accession>
<sequence>MFNLLESICYPPPVEAFARFDRMTLSENLWFCEILRQPHNEPAPRQLLWPEVPTSWIPLDASATLWNQLIRKLGVPEGATKEGLRFEEIDSIEDRAELRKKYDDIHALIIALQMSEKLNMKQRGKPHSVPFFEQTIDGACGFYSILHALSHGPPASMLGSNSLLTDVFVLSNEMSLTPDNYALALELNKRLEEAYTDVAIQGESVFALEEPAMRYICMVNFDGNLYHLDAKRNRPGNLGPSAENVLCDKCLDHVNRVLEASAVRKPVTMLALISGQDPKERKQKQVPQP</sequence>
<evidence type="ECO:0000313" key="11">
    <source>
        <dbReference type="Proteomes" id="UP000756921"/>
    </source>
</evidence>
<comment type="similarity">
    <text evidence="2 7 8">Belongs to the peptidase C12 family.</text>
</comment>
<dbReference type="GO" id="GO:0004843">
    <property type="term" value="F:cysteine-type deubiquitinase activity"/>
    <property type="evidence" value="ECO:0007669"/>
    <property type="project" value="UniProtKB-EC"/>
</dbReference>
<dbReference type="Gene3D" id="3.40.532.10">
    <property type="entry name" value="Peptidase C12, ubiquitin carboxyl-terminal hydrolase"/>
    <property type="match status" value="1"/>
</dbReference>
<evidence type="ECO:0000256" key="7">
    <source>
        <dbReference type="PROSITE-ProRule" id="PRU01393"/>
    </source>
</evidence>
<evidence type="ECO:0000256" key="2">
    <source>
        <dbReference type="ARBA" id="ARBA00009326"/>
    </source>
</evidence>
<dbReference type="GO" id="GO:0005737">
    <property type="term" value="C:cytoplasm"/>
    <property type="evidence" value="ECO:0007669"/>
    <property type="project" value="TreeGrafter"/>
</dbReference>
<dbReference type="GO" id="GO:0016579">
    <property type="term" value="P:protein deubiquitination"/>
    <property type="evidence" value="ECO:0007669"/>
    <property type="project" value="TreeGrafter"/>
</dbReference>
<keyword evidence="6 8" id="KW-0788">Thiol protease</keyword>
<organism evidence="10 11">
    <name type="scientific">Paraphaeosphaeria minitans</name>
    <dbReference type="NCBI Taxonomy" id="565426"/>
    <lineage>
        <taxon>Eukaryota</taxon>
        <taxon>Fungi</taxon>
        <taxon>Dikarya</taxon>
        <taxon>Ascomycota</taxon>
        <taxon>Pezizomycotina</taxon>
        <taxon>Dothideomycetes</taxon>
        <taxon>Pleosporomycetidae</taxon>
        <taxon>Pleosporales</taxon>
        <taxon>Massarineae</taxon>
        <taxon>Didymosphaeriaceae</taxon>
        <taxon>Paraphaeosphaeria</taxon>
    </lineage>
</organism>
<dbReference type="SUPFAM" id="SSF54001">
    <property type="entry name" value="Cysteine proteinases"/>
    <property type="match status" value="1"/>
</dbReference>
<dbReference type="PANTHER" id="PTHR10589:SF17">
    <property type="entry name" value="UBIQUITIN CARBOXYL-TERMINAL HYDROLASE"/>
    <property type="match status" value="1"/>
</dbReference>
<evidence type="ECO:0000256" key="6">
    <source>
        <dbReference type="ARBA" id="ARBA00022807"/>
    </source>
</evidence>
<dbReference type="AlphaFoldDB" id="A0A9P6GCK9"/>
<reference evidence="10" key="1">
    <citation type="journal article" date="2020" name="Mol. Plant Microbe Interact.">
        <title>Genome Sequence of the Biocontrol Agent Coniothyrium minitans strain Conio (IMI 134523).</title>
        <authorList>
            <person name="Patel D."/>
            <person name="Shittu T.A."/>
            <person name="Baroncelli R."/>
            <person name="Muthumeenakshi S."/>
            <person name="Osborne T.H."/>
            <person name="Janganan T.K."/>
            <person name="Sreenivasaprasad S."/>
        </authorList>
    </citation>
    <scope>NUCLEOTIDE SEQUENCE</scope>
    <source>
        <strain evidence="10">Conio</strain>
    </source>
</reference>
<comment type="caution">
    <text evidence="7">Lacks conserved residue(s) required for the propagation of feature annotation.</text>
</comment>
<feature type="domain" description="UCH catalytic" evidence="9">
    <location>
        <begin position="55"/>
        <end position="274"/>
    </location>
</feature>
<evidence type="ECO:0000313" key="10">
    <source>
        <dbReference type="EMBL" id="KAF9732706.1"/>
    </source>
</evidence>
<evidence type="ECO:0000256" key="3">
    <source>
        <dbReference type="ARBA" id="ARBA00022670"/>
    </source>
</evidence>
<keyword evidence="11" id="KW-1185">Reference proteome</keyword>
<evidence type="ECO:0000256" key="5">
    <source>
        <dbReference type="ARBA" id="ARBA00022801"/>
    </source>
</evidence>
<dbReference type="PROSITE" id="PS52048">
    <property type="entry name" value="UCH_DOMAIN"/>
    <property type="match status" value="1"/>
</dbReference>
<dbReference type="EMBL" id="WJXW01000010">
    <property type="protein sequence ID" value="KAF9732706.1"/>
    <property type="molecule type" value="Genomic_DNA"/>
</dbReference>